<evidence type="ECO:0000313" key="12">
    <source>
        <dbReference type="EMBL" id="CAA6819235.1"/>
    </source>
</evidence>
<keyword evidence="6" id="KW-0143">Chaperone</keyword>
<dbReference type="SUPFAM" id="SSF54534">
    <property type="entry name" value="FKBP-like"/>
    <property type="match status" value="1"/>
</dbReference>
<dbReference type="PANTHER" id="PTHR47861:SF3">
    <property type="entry name" value="FKBP-TYPE PEPTIDYL-PROLYL CIS-TRANS ISOMERASE SLYD"/>
    <property type="match status" value="1"/>
</dbReference>
<gene>
    <name evidence="12" type="ORF">HELGO_WM20871</name>
</gene>
<accession>A0A6S6TIY4</accession>
<dbReference type="GO" id="GO:0042026">
    <property type="term" value="P:protein refolding"/>
    <property type="evidence" value="ECO:0007669"/>
    <property type="project" value="UniProtKB-ARBA"/>
</dbReference>
<feature type="domain" description="PPIase FKBP-type" evidence="11">
    <location>
        <begin position="6"/>
        <end position="69"/>
    </location>
</feature>
<dbReference type="GO" id="GO:0003755">
    <property type="term" value="F:peptidyl-prolyl cis-trans isomerase activity"/>
    <property type="evidence" value="ECO:0007669"/>
    <property type="project" value="UniProtKB-UniRule"/>
</dbReference>
<comment type="subcellular location">
    <subcellularLocation>
        <location evidence="2">Cytoplasm</location>
    </subcellularLocation>
</comment>
<dbReference type="GO" id="GO:0005737">
    <property type="term" value="C:cytoplasm"/>
    <property type="evidence" value="ECO:0007669"/>
    <property type="project" value="UniProtKB-SubCell"/>
</dbReference>
<dbReference type="AlphaFoldDB" id="A0A6S6TIY4"/>
<dbReference type="InterPro" id="IPR001179">
    <property type="entry name" value="PPIase_FKBP_dom"/>
</dbReference>
<comment type="similarity">
    <text evidence="3 10">Belongs to the FKBP-type PPIase family.</text>
</comment>
<protein>
    <recommendedName>
        <fullName evidence="10">Peptidyl-prolyl cis-trans isomerase</fullName>
        <ecNumber evidence="10">5.2.1.8</ecNumber>
    </recommendedName>
</protein>
<evidence type="ECO:0000256" key="9">
    <source>
        <dbReference type="PROSITE-ProRule" id="PRU00277"/>
    </source>
</evidence>
<evidence type="ECO:0000256" key="5">
    <source>
        <dbReference type="ARBA" id="ARBA00023110"/>
    </source>
</evidence>
<dbReference type="EC" id="5.2.1.8" evidence="10"/>
<dbReference type="PANTHER" id="PTHR47861">
    <property type="entry name" value="FKBP-TYPE PEPTIDYL-PROLYL CIS-TRANS ISOMERASE SLYD"/>
    <property type="match status" value="1"/>
</dbReference>
<sequence length="163" mass="17304">MQIAQNSVASLSYVLTDTKGEILDEATTESPFVYLHGANNIISGLETALVGKTASDKLEVTIPPEDAYGVHDERLTQQVSADMFGDVNPSQLVPGTQFNAQTNAGEQVITITAVEGDTITIDGNHPLAGETLHFDVTVLDVREATAEELTHGHAHDAHGDCGH</sequence>
<dbReference type="Pfam" id="PF00254">
    <property type="entry name" value="FKBP_C"/>
    <property type="match status" value="1"/>
</dbReference>
<keyword evidence="4" id="KW-0963">Cytoplasm</keyword>
<keyword evidence="7 9" id="KW-0413">Isomerase</keyword>
<evidence type="ECO:0000256" key="7">
    <source>
        <dbReference type="ARBA" id="ARBA00023235"/>
    </source>
</evidence>
<evidence type="ECO:0000259" key="11">
    <source>
        <dbReference type="PROSITE" id="PS50059"/>
    </source>
</evidence>
<keyword evidence="5 9" id="KW-0697">Rotamase</keyword>
<proteinExistence type="inferred from homology"/>
<evidence type="ECO:0000256" key="2">
    <source>
        <dbReference type="ARBA" id="ARBA00004496"/>
    </source>
</evidence>
<evidence type="ECO:0000256" key="1">
    <source>
        <dbReference type="ARBA" id="ARBA00000971"/>
    </source>
</evidence>
<evidence type="ECO:0000256" key="8">
    <source>
        <dbReference type="ARBA" id="ARBA00037071"/>
    </source>
</evidence>
<dbReference type="PROSITE" id="PS50059">
    <property type="entry name" value="FKBP_PPIASE"/>
    <property type="match status" value="1"/>
</dbReference>
<dbReference type="EMBL" id="CACVAV010000299">
    <property type="protein sequence ID" value="CAA6819235.1"/>
    <property type="molecule type" value="Genomic_DNA"/>
</dbReference>
<comment type="function">
    <text evidence="8">Also involved in hydrogenase metallocenter assembly, probably by participating in the nickel insertion step. This function in hydrogenase biosynthesis requires chaperone activity and the presence of the metal-binding domain, but not PPIase activity.</text>
</comment>
<reference evidence="12" key="1">
    <citation type="submission" date="2020-01" db="EMBL/GenBank/DDBJ databases">
        <authorList>
            <person name="Meier V. D."/>
            <person name="Meier V D."/>
        </authorList>
    </citation>
    <scope>NUCLEOTIDE SEQUENCE</scope>
    <source>
        <strain evidence="12">HLG_WM_MAG_08</strain>
    </source>
</reference>
<comment type="catalytic activity">
    <reaction evidence="1 9 10">
        <text>[protein]-peptidylproline (omega=180) = [protein]-peptidylproline (omega=0)</text>
        <dbReference type="Rhea" id="RHEA:16237"/>
        <dbReference type="Rhea" id="RHEA-COMP:10747"/>
        <dbReference type="Rhea" id="RHEA-COMP:10748"/>
        <dbReference type="ChEBI" id="CHEBI:83833"/>
        <dbReference type="ChEBI" id="CHEBI:83834"/>
        <dbReference type="EC" id="5.2.1.8"/>
    </reaction>
</comment>
<evidence type="ECO:0000256" key="4">
    <source>
        <dbReference type="ARBA" id="ARBA00022490"/>
    </source>
</evidence>
<dbReference type="InterPro" id="IPR046357">
    <property type="entry name" value="PPIase_dom_sf"/>
</dbReference>
<evidence type="ECO:0000256" key="3">
    <source>
        <dbReference type="ARBA" id="ARBA00006577"/>
    </source>
</evidence>
<organism evidence="12">
    <name type="scientific">uncultured Thiotrichaceae bacterium</name>
    <dbReference type="NCBI Taxonomy" id="298394"/>
    <lineage>
        <taxon>Bacteria</taxon>
        <taxon>Pseudomonadati</taxon>
        <taxon>Pseudomonadota</taxon>
        <taxon>Gammaproteobacteria</taxon>
        <taxon>Thiotrichales</taxon>
        <taxon>Thiotrichaceae</taxon>
        <taxon>environmental samples</taxon>
    </lineage>
</organism>
<dbReference type="Gene3D" id="3.10.50.40">
    <property type="match status" value="1"/>
</dbReference>
<name>A0A6S6TIY4_9GAMM</name>
<evidence type="ECO:0000256" key="6">
    <source>
        <dbReference type="ARBA" id="ARBA00023186"/>
    </source>
</evidence>
<evidence type="ECO:0000256" key="10">
    <source>
        <dbReference type="RuleBase" id="RU003915"/>
    </source>
</evidence>